<dbReference type="GO" id="GO:0055085">
    <property type="term" value="P:transmembrane transport"/>
    <property type="evidence" value="ECO:0007669"/>
    <property type="project" value="InterPro"/>
</dbReference>
<evidence type="ECO:0000259" key="8">
    <source>
        <dbReference type="PROSITE" id="PS50928"/>
    </source>
</evidence>
<evidence type="ECO:0000313" key="10">
    <source>
        <dbReference type="Proteomes" id="UP000225379"/>
    </source>
</evidence>
<feature type="transmembrane region" description="Helical" evidence="7">
    <location>
        <begin position="52"/>
        <end position="76"/>
    </location>
</feature>
<feature type="transmembrane region" description="Helical" evidence="7">
    <location>
        <begin position="158"/>
        <end position="178"/>
    </location>
</feature>
<dbReference type="Gene3D" id="1.10.3720.10">
    <property type="entry name" value="MetI-like"/>
    <property type="match status" value="1"/>
</dbReference>
<evidence type="ECO:0000256" key="2">
    <source>
        <dbReference type="ARBA" id="ARBA00022448"/>
    </source>
</evidence>
<feature type="domain" description="ABC transmembrane type-1" evidence="8">
    <location>
        <begin position="121"/>
        <end position="334"/>
    </location>
</feature>
<comment type="similarity">
    <text evidence="7">Belongs to the binding-protein-dependent transport system permease family.</text>
</comment>
<dbReference type="OrthoDB" id="9773727at2"/>
<dbReference type="SUPFAM" id="SSF161098">
    <property type="entry name" value="MetI-like"/>
    <property type="match status" value="1"/>
</dbReference>
<keyword evidence="5 7" id="KW-1133">Transmembrane helix</keyword>
<accession>A0A2B8BDR4</accession>
<evidence type="ECO:0000256" key="3">
    <source>
        <dbReference type="ARBA" id="ARBA00022475"/>
    </source>
</evidence>
<dbReference type="AlphaFoldDB" id="A0A2B8BDR4"/>
<dbReference type="InterPro" id="IPR000515">
    <property type="entry name" value="MetI-like"/>
</dbReference>
<dbReference type="PANTHER" id="PTHR30193:SF37">
    <property type="entry name" value="INNER MEMBRANE ABC TRANSPORTER PERMEASE PROTEIN YCJO"/>
    <property type="match status" value="1"/>
</dbReference>
<keyword evidence="3" id="KW-1003">Cell membrane</keyword>
<evidence type="ECO:0000256" key="6">
    <source>
        <dbReference type="ARBA" id="ARBA00023136"/>
    </source>
</evidence>
<dbReference type="InterPro" id="IPR051393">
    <property type="entry name" value="ABC_transporter_permease"/>
</dbReference>
<gene>
    <name evidence="9" type="ORF">CRT60_19640</name>
</gene>
<feature type="transmembrane region" description="Helical" evidence="7">
    <location>
        <begin position="206"/>
        <end position="230"/>
    </location>
</feature>
<dbReference type="PANTHER" id="PTHR30193">
    <property type="entry name" value="ABC TRANSPORTER PERMEASE PROTEIN"/>
    <property type="match status" value="1"/>
</dbReference>
<evidence type="ECO:0000256" key="7">
    <source>
        <dbReference type="RuleBase" id="RU363032"/>
    </source>
</evidence>
<dbReference type="Proteomes" id="UP000225379">
    <property type="component" value="Unassembled WGS sequence"/>
</dbReference>
<comment type="caution">
    <text evidence="9">The sequence shown here is derived from an EMBL/GenBank/DDBJ whole genome shotgun (WGS) entry which is preliminary data.</text>
</comment>
<proteinExistence type="inferred from homology"/>
<keyword evidence="2 7" id="KW-0813">Transport</keyword>
<evidence type="ECO:0000313" key="9">
    <source>
        <dbReference type="EMBL" id="PGH55512.1"/>
    </source>
</evidence>
<dbReference type="InterPro" id="IPR035906">
    <property type="entry name" value="MetI-like_sf"/>
</dbReference>
<feature type="transmembrane region" description="Helical" evidence="7">
    <location>
        <begin position="313"/>
        <end position="337"/>
    </location>
</feature>
<dbReference type="PROSITE" id="PS50928">
    <property type="entry name" value="ABC_TM1"/>
    <property type="match status" value="1"/>
</dbReference>
<comment type="subcellular location">
    <subcellularLocation>
        <location evidence="1 7">Cell membrane</location>
        <topology evidence="1 7">Multi-pass membrane protein</topology>
    </subcellularLocation>
</comment>
<keyword evidence="6 7" id="KW-0472">Membrane</keyword>
<dbReference type="EMBL" id="PDKW01000042">
    <property type="protein sequence ID" value="PGH55512.1"/>
    <property type="molecule type" value="Genomic_DNA"/>
</dbReference>
<keyword evidence="10" id="KW-1185">Reference proteome</keyword>
<name>A0A2B8BDR4_9PROT</name>
<dbReference type="Pfam" id="PF00528">
    <property type="entry name" value="BPD_transp_1"/>
    <property type="match status" value="1"/>
</dbReference>
<evidence type="ECO:0000256" key="5">
    <source>
        <dbReference type="ARBA" id="ARBA00022989"/>
    </source>
</evidence>
<organism evidence="9 10">
    <name type="scientific">Azospirillum palustre</name>
    <dbReference type="NCBI Taxonomy" id="2044885"/>
    <lineage>
        <taxon>Bacteria</taxon>
        <taxon>Pseudomonadati</taxon>
        <taxon>Pseudomonadota</taxon>
        <taxon>Alphaproteobacteria</taxon>
        <taxon>Rhodospirillales</taxon>
        <taxon>Azospirillaceae</taxon>
        <taxon>Azospirillum</taxon>
    </lineage>
</organism>
<dbReference type="GO" id="GO:0005886">
    <property type="term" value="C:plasma membrane"/>
    <property type="evidence" value="ECO:0007669"/>
    <property type="project" value="UniProtKB-SubCell"/>
</dbReference>
<reference evidence="10" key="1">
    <citation type="submission" date="2017-10" db="EMBL/GenBank/DDBJ databases">
        <authorList>
            <person name="Kravchenko I.K."/>
            <person name="Grouzdev D.S."/>
        </authorList>
    </citation>
    <scope>NUCLEOTIDE SEQUENCE [LARGE SCALE GENOMIC DNA]</scope>
    <source>
        <strain evidence="10">B2</strain>
    </source>
</reference>
<evidence type="ECO:0000256" key="4">
    <source>
        <dbReference type="ARBA" id="ARBA00022692"/>
    </source>
</evidence>
<evidence type="ECO:0000256" key="1">
    <source>
        <dbReference type="ARBA" id="ARBA00004651"/>
    </source>
</evidence>
<sequence>MTDTMRTHGAPARGPSAAAAAVTTGSANALMRLTDPPMRAVQRLIGAARMPYIFLLPNLLFFGLFVFLPIGINIVFSVTGGTGLFPSERPYVGAEHYARLLDCGSYLEAGSCREDLFWRGVGNTLTFTVFQMVAMVLFSLITALVLNRPIRGRGFFRAVYFFPVLLSPVVVALIWKWILQRDGLLNAVLTTAGGEKILFFVDPGWAMFWAVFVSVWAHMGFYTLILLAGLQAIPRDVYEAAEMDGTRPWRVFHRITLPLLWPNLLVVLVLVLIRSVQVFDEVFVLTGGGPGTATMMVVQYIYTTAFANQVQNFGLAGAASVLLGAVLFVLTLIQLFLTRRRAS</sequence>
<feature type="transmembrane region" description="Helical" evidence="7">
    <location>
        <begin position="125"/>
        <end position="146"/>
    </location>
</feature>
<dbReference type="CDD" id="cd06261">
    <property type="entry name" value="TM_PBP2"/>
    <property type="match status" value="1"/>
</dbReference>
<dbReference type="RefSeq" id="WP_098738227.1">
    <property type="nucleotide sequence ID" value="NZ_PDKW01000042.1"/>
</dbReference>
<feature type="transmembrane region" description="Helical" evidence="7">
    <location>
        <begin position="251"/>
        <end position="273"/>
    </location>
</feature>
<protein>
    <submittedName>
        <fullName evidence="9">Sugar ABC transporter permease</fullName>
    </submittedName>
</protein>
<keyword evidence="4 7" id="KW-0812">Transmembrane</keyword>